<proteinExistence type="predicted"/>
<protein>
    <submittedName>
        <fullName evidence="1">Uncharacterized protein</fullName>
    </submittedName>
</protein>
<gene>
    <name evidence="1" type="ORF">EBO15_03480</name>
</gene>
<name>A0A3M2MIT7_9ACTN</name>
<keyword evidence="2" id="KW-1185">Reference proteome</keyword>
<dbReference type="AlphaFoldDB" id="A0A3M2MIT7"/>
<organism evidence="1 2">
    <name type="scientific">Actinomadura harenae</name>
    <dbReference type="NCBI Taxonomy" id="2483351"/>
    <lineage>
        <taxon>Bacteria</taxon>
        <taxon>Bacillati</taxon>
        <taxon>Actinomycetota</taxon>
        <taxon>Actinomycetes</taxon>
        <taxon>Streptosporangiales</taxon>
        <taxon>Thermomonosporaceae</taxon>
        <taxon>Actinomadura</taxon>
    </lineage>
</organism>
<evidence type="ECO:0000313" key="1">
    <source>
        <dbReference type="EMBL" id="RMI47258.1"/>
    </source>
</evidence>
<dbReference type="EMBL" id="RFFG01000004">
    <property type="protein sequence ID" value="RMI47258.1"/>
    <property type="molecule type" value="Genomic_DNA"/>
</dbReference>
<reference evidence="1 2" key="1">
    <citation type="submission" date="2018-10" db="EMBL/GenBank/DDBJ databases">
        <title>Isolation from soil.</title>
        <authorList>
            <person name="Hu J."/>
        </authorList>
    </citation>
    <scope>NUCLEOTIDE SEQUENCE [LARGE SCALE GENOMIC DNA]</scope>
    <source>
        <strain evidence="1 2">NEAU-Ht49</strain>
    </source>
</reference>
<dbReference type="Proteomes" id="UP000282674">
    <property type="component" value="Unassembled WGS sequence"/>
</dbReference>
<evidence type="ECO:0000313" key="2">
    <source>
        <dbReference type="Proteomes" id="UP000282674"/>
    </source>
</evidence>
<comment type="caution">
    <text evidence="1">The sequence shown here is derived from an EMBL/GenBank/DDBJ whole genome shotgun (WGS) entry which is preliminary data.</text>
</comment>
<sequence>MQFAPQRTALGVGRRPVEVLAVLRVWCPRMVCWYGEKTGSFWFLSRDGRLIEARDADELVRLLATQSGGGQAVMPPVSPWPDVDVSSKPRLMRFAPVHAEGVAMPPSGSGSHLGENGRGGLVRRVLRGRSAEPSACPYECCAQDAPRGERELRGGLC</sequence>
<accession>A0A3M2MIT7</accession>